<name>A0A7S3EQF9_9EUKA</name>
<dbReference type="SUPFAM" id="SSF69695">
    <property type="entry name" value="SRP19"/>
    <property type="match status" value="1"/>
</dbReference>
<dbReference type="PANTHER" id="PTHR17453:SF0">
    <property type="entry name" value="SIGNAL RECOGNITION PARTICLE 19 KDA PROTEIN"/>
    <property type="match status" value="1"/>
</dbReference>
<protein>
    <recommendedName>
        <fullName evidence="7">Signal recognition particle 19 kDa protein</fullName>
    </recommendedName>
</protein>
<dbReference type="PANTHER" id="PTHR17453">
    <property type="entry name" value="SIGNAL RECOGNITION PARTICLE 19 KD PROTEIN"/>
    <property type="match status" value="1"/>
</dbReference>
<feature type="region of interest" description="Disordered" evidence="5">
    <location>
        <begin position="113"/>
        <end position="175"/>
    </location>
</feature>
<reference evidence="6" key="1">
    <citation type="submission" date="2021-01" db="EMBL/GenBank/DDBJ databases">
        <authorList>
            <person name="Corre E."/>
            <person name="Pelletier E."/>
            <person name="Niang G."/>
            <person name="Scheremetjew M."/>
            <person name="Finn R."/>
            <person name="Kale V."/>
            <person name="Holt S."/>
            <person name="Cochrane G."/>
            <person name="Meng A."/>
            <person name="Brown T."/>
            <person name="Cohen L."/>
        </authorList>
    </citation>
    <scope>NUCLEOTIDE SEQUENCE</scope>
    <source>
        <strain evidence="6">CCMP281</strain>
    </source>
</reference>
<evidence type="ECO:0000313" key="6">
    <source>
        <dbReference type="EMBL" id="CAE0100558.1"/>
    </source>
</evidence>
<dbReference type="EMBL" id="HBHX01003911">
    <property type="protein sequence ID" value="CAE0100558.1"/>
    <property type="molecule type" value="Transcribed_RNA"/>
</dbReference>
<evidence type="ECO:0000256" key="1">
    <source>
        <dbReference type="ARBA" id="ARBA00004496"/>
    </source>
</evidence>
<dbReference type="Pfam" id="PF01922">
    <property type="entry name" value="SRP19"/>
    <property type="match status" value="1"/>
</dbReference>
<dbReference type="GO" id="GO:0008312">
    <property type="term" value="F:7S RNA binding"/>
    <property type="evidence" value="ECO:0007669"/>
    <property type="project" value="InterPro"/>
</dbReference>
<keyword evidence="2" id="KW-0963">Cytoplasm</keyword>
<evidence type="ECO:0000256" key="5">
    <source>
        <dbReference type="SAM" id="MobiDB-lite"/>
    </source>
</evidence>
<accession>A0A7S3EQF9</accession>
<sequence>MSSSSSSAAAFPHDPRIIIWPIYINSRVSLVEGRKMPQKNCVEDPQLQEIMDVLQHLGFEHVVEDKTYPRDLSQRGRIRVVLKDPITNEPINAEIPTRKELLRKLGSMIPNLKARKESGGKPKLPALPPGYVAMGPGAGVEAPASPAAPLPQSSPAAGGSGNRQSGGNSKKKGKR</sequence>
<dbReference type="GO" id="GO:0006617">
    <property type="term" value="P:SRP-dependent cotranslational protein targeting to membrane, signal sequence recognition"/>
    <property type="evidence" value="ECO:0007669"/>
    <property type="project" value="TreeGrafter"/>
</dbReference>
<organism evidence="6">
    <name type="scientific">Haptolina ericina</name>
    <dbReference type="NCBI Taxonomy" id="156174"/>
    <lineage>
        <taxon>Eukaryota</taxon>
        <taxon>Haptista</taxon>
        <taxon>Haptophyta</taxon>
        <taxon>Prymnesiophyceae</taxon>
        <taxon>Prymnesiales</taxon>
        <taxon>Prymnesiaceae</taxon>
        <taxon>Haptolina</taxon>
    </lineage>
</organism>
<dbReference type="GO" id="GO:0005786">
    <property type="term" value="C:signal recognition particle, endoplasmic reticulum targeting"/>
    <property type="evidence" value="ECO:0007669"/>
    <property type="project" value="UniProtKB-KW"/>
</dbReference>
<proteinExistence type="predicted"/>
<comment type="subcellular location">
    <subcellularLocation>
        <location evidence="1">Cytoplasm</location>
    </subcellularLocation>
</comment>
<feature type="compositionally biased region" description="Low complexity" evidence="5">
    <location>
        <begin position="142"/>
        <end position="168"/>
    </location>
</feature>
<evidence type="ECO:0000256" key="3">
    <source>
        <dbReference type="ARBA" id="ARBA00023135"/>
    </source>
</evidence>
<keyword evidence="3" id="KW-0733">Signal recognition particle</keyword>
<dbReference type="Gene3D" id="3.30.56.30">
    <property type="entry name" value="Signal recognition particle, SRP19-like subunit"/>
    <property type="match status" value="1"/>
</dbReference>
<evidence type="ECO:0008006" key="7">
    <source>
        <dbReference type="Google" id="ProtNLM"/>
    </source>
</evidence>
<evidence type="ECO:0000256" key="2">
    <source>
        <dbReference type="ARBA" id="ARBA00022490"/>
    </source>
</evidence>
<dbReference type="InterPro" id="IPR002778">
    <property type="entry name" value="Signal_recog_particle_SRP19"/>
</dbReference>
<evidence type="ECO:0000256" key="4">
    <source>
        <dbReference type="ARBA" id="ARBA00023274"/>
    </source>
</evidence>
<dbReference type="InterPro" id="IPR036521">
    <property type="entry name" value="SRP19-like_sf"/>
</dbReference>
<keyword evidence="4" id="KW-0687">Ribonucleoprotein</keyword>
<dbReference type="AlphaFoldDB" id="A0A7S3EQF9"/>
<gene>
    <name evidence="6" type="ORF">HERI1096_LOCUS2173</name>
</gene>